<protein>
    <recommendedName>
        <fullName evidence="3">Zn(2)-C6 fungal-type domain-containing protein</fullName>
    </recommendedName>
</protein>
<dbReference type="GO" id="GO:0008270">
    <property type="term" value="F:zinc ion binding"/>
    <property type="evidence" value="ECO:0007669"/>
    <property type="project" value="InterPro"/>
</dbReference>
<dbReference type="PROSITE" id="PS00463">
    <property type="entry name" value="ZN2_CY6_FUNGAL_1"/>
    <property type="match status" value="1"/>
</dbReference>
<dbReference type="CDD" id="cd12148">
    <property type="entry name" value="fungal_TF_MHR"/>
    <property type="match status" value="1"/>
</dbReference>
<evidence type="ECO:0000256" key="2">
    <source>
        <dbReference type="SAM" id="MobiDB-lite"/>
    </source>
</evidence>
<dbReference type="InterPro" id="IPR036864">
    <property type="entry name" value="Zn2-C6_fun-type_DNA-bd_sf"/>
</dbReference>
<dbReference type="Gene3D" id="4.10.240.10">
    <property type="entry name" value="Zn(2)-C6 fungal-type DNA-binding domain"/>
    <property type="match status" value="1"/>
</dbReference>
<feature type="compositionally biased region" description="Low complexity" evidence="2">
    <location>
        <begin position="904"/>
        <end position="913"/>
    </location>
</feature>
<feature type="domain" description="Zn(2)-C6 fungal-type" evidence="3">
    <location>
        <begin position="964"/>
        <end position="994"/>
    </location>
</feature>
<dbReference type="Proteomes" id="UP000015530">
    <property type="component" value="Unassembled WGS sequence"/>
</dbReference>
<dbReference type="PROSITE" id="PS50048">
    <property type="entry name" value="ZN2_CY6_FUNGAL_2"/>
    <property type="match status" value="1"/>
</dbReference>
<proteinExistence type="predicted"/>
<reference evidence="5" key="1">
    <citation type="journal article" date="2013" name="Mol. Plant Microbe Interact.">
        <title>Global aspects of pacC regulation of pathogenicity genes in Colletotrichum gloeosporioides as revealed by transcriptome analysis.</title>
        <authorList>
            <person name="Alkan N."/>
            <person name="Meng X."/>
            <person name="Friedlander G."/>
            <person name="Reuveni E."/>
            <person name="Sukno S."/>
            <person name="Sherman A."/>
            <person name="Thon M."/>
            <person name="Fluhr R."/>
            <person name="Prusky D."/>
        </authorList>
    </citation>
    <scope>NUCLEOTIDE SEQUENCE [LARGE SCALE GENOMIC DNA]</scope>
    <source>
        <strain evidence="5">Cg-14</strain>
    </source>
</reference>
<accession>T0JWH0</accession>
<feature type="compositionally biased region" description="Acidic residues" evidence="2">
    <location>
        <begin position="853"/>
        <end position="867"/>
    </location>
</feature>
<feature type="compositionally biased region" description="Low complexity" evidence="2">
    <location>
        <begin position="869"/>
        <end position="880"/>
    </location>
</feature>
<dbReference type="OrthoDB" id="2943660at2759"/>
<comment type="caution">
    <text evidence="4">The sequence shown here is derived from an EMBL/GenBank/DDBJ whole genome shotgun (WGS) entry which is preliminary data.</text>
</comment>
<dbReference type="HOGENOM" id="CLU_251788_0_0_1"/>
<evidence type="ECO:0000313" key="5">
    <source>
        <dbReference type="Proteomes" id="UP000015530"/>
    </source>
</evidence>
<dbReference type="EMBL" id="AMYD01003859">
    <property type="protein sequence ID" value="EQB44923.1"/>
    <property type="molecule type" value="Genomic_DNA"/>
</dbReference>
<dbReference type="InterPro" id="IPR053187">
    <property type="entry name" value="Notoamide_regulator"/>
</dbReference>
<dbReference type="eggNOG" id="ENOG502SP7J">
    <property type="taxonomic scope" value="Eukaryota"/>
</dbReference>
<feature type="region of interest" description="Disordered" evidence="2">
    <location>
        <begin position="904"/>
        <end position="956"/>
    </location>
</feature>
<dbReference type="CDD" id="cd00067">
    <property type="entry name" value="GAL4"/>
    <property type="match status" value="1"/>
</dbReference>
<gene>
    <name evidence="4" type="ORF">CGLO_16274</name>
</gene>
<dbReference type="InterPro" id="IPR010730">
    <property type="entry name" value="HET"/>
</dbReference>
<feature type="region of interest" description="Disordered" evidence="2">
    <location>
        <begin position="844"/>
        <end position="887"/>
    </location>
</feature>
<organism evidence="4 5">
    <name type="scientific">Colletotrichum gloeosporioides (strain Cg-14)</name>
    <name type="common">Anthracnose fungus</name>
    <name type="synonym">Glomerella cingulata</name>
    <dbReference type="NCBI Taxonomy" id="1237896"/>
    <lineage>
        <taxon>Eukaryota</taxon>
        <taxon>Fungi</taxon>
        <taxon>Dikarya</taxon>
        <taxon>Ascomycota</taxon>
        <taxon>Pezizomycotina</taxon>
        <taxon>Sordariomycetes</taxon>
        <taxon>Hypocreomycetidae</taxon>
        <taxon>Glomerellales</taxon>
        <taxon>Glomerellaceae</taxon>
        <taxon>Colletotrichum</taxon>
        <taxon>Colletotrichum gloeosporioides species complex</taxon>
    </lineage>
</organism>
<dbReference type="InterPro" id="IPR001138">
    <property type="entry name" value="Zn2Cys6_DnaBD"/>
</dbReference>
<evidence type="ECO:0000313" key="4">
    <source>
        <dbReference type="EMBL" id="EQB44923.1"/>
    </source>
</evidence>
<dbReference type="PANTHER" id="PTHR47256:SF3">
    <property type="entry name" value="ZN(II)2CYS6 TRANSCRIPTION FACTOR (EUROFUNG)"/>
    <property type="match status" value="1"/>
</dbReference>
<dbReference type="PANTHER" id="PTHR47256">
    <property type="entry name" value="ZN(II)2CYS6 TRANSCRIPTION FACTOR (EUROFUNG)-RELATED"/>
    <property type="match status" value="1"/>
</dbReference>
<dbReference type="SMART" id="SM00066">
    <property type="entry name" value="GAL4"/>
    <property type="match status" value="1"/>
</dbReference>
<feature type="compositionally biased region" description="Basic and acidic residues" evidence="2">
    <location>
        <begin position="926"/>
        <end position="935"/>
    </location>
</feature>
<dbReference type="Pfam" id="PF06985">
    <property type="entry name" value="HET"/>
    <property type="match status" value="1"/>
</dbReference>
<evidence type="ECO:0000259" key="3">
    <source>
        <dbReference type="PROSITE" id="PS50048"/>
    </source>
</evidence>
<dbReference type="SUPFAM" id="SSF57701">
    <property type="entry name" value="Zn2/Cys6 DNA-binding domain"/>
    <property type="match status" value="1"/>
</dbReference>
<name>T0JWH0_COLGC</name>
<keyword evidence="1" id="KW-0539">Nucleus</keyword>
<feature type="region of interest" description="Disordered" evidence="2">
    <location>
        <begin position="699"/>
        <end position="721"/>
    </location>
</feature>
<sequence>MVSNAAQVLCPRCDSLDLDKIFAGRYDAPQIVTKLGDVPHDMLSSECPLCRLLAEAVHRPFSDEALTSYHDTCYFCNNVDTDAPSVQGYFLFADRICSTRWEGIGHSKITSYLGTILGTTIPNEGLFIKSNVENSDAATTAANELCPPATADMDIPNEGFIALKVGRLKEGKSIASYLGSIYPASSSESKAAAGRLVPPTINWKLLRSFVQTCEDSHEACRSTKPELSITGFCLINCNTEILQAAAPDASYVALSYVWGQPDKSNDFRSSLNLASMPLVIQDAMTAVREMGLVYLWVDRYCIKQDDREILSDHLSKMHVIYWHAVFTIVAAAGNDSAHGLPGVSIRRRQPQAHANVGGRLLVSALEPYTSDSKSIKWNTRAWTYQEDVFSVRQLMFGTHQVTFRCAETQKCEGLTNASEANTSSLRLFGVRSRSAWEHITHYSKRHLTFESDALDAITATLNDYNDKTNDAAFHAWGMPFAANLNVLDGSPPGPLRGAVFASEQAIFGYSLAWYPASNNIRKRHGFLTWTWASCGANVGFLNLPYGTPDNALMPDPELDVRLECCNGRIISLSEYMSQDSPVQLSRYLHLEAWSVRSSLTFHPDEGTATIDVSDEKYHLAGNIGLEILPDDDDHKPIHNLMMGRDGWEAIVVFFSPENNDGAVQPFIITLMRVDDPEKPDEVVYERFGHISGLRLEMKPQRRDRNGQAARKNALGRGDIQSKDMNHLRRTVGWAAKALDDQARETQEAEEKFRKFRESLQQVGHIPQPSGVTNAESDDSERCQLDREPDTEGVAYFSSPQISRSKVAFEELGREAAGSEDPTWGTANAPLTLEDTGIASKALDSVTTTSGQEVELETPQNEETDDLDGGSHSTDTASSSEADSDDYGDYTINMAAGIVPAPQTTATATTATHSHSAHGPDGFPIEPPRKGSDSSEARSPSTESSGEAKPRSATSGSKRQVIAVACDNCRRRKAKCDGSRPKCQHCTKRNVECHYEANQGETVSLALKRKANVLEDENAQYRDLFRMVCSKTEDEAQEIFRRIRVSGDPLKVLESIRQAEILLPSPAANERVSDSRLAKLNDKAMENSLIRVPAKPWTAIADDGLVSELITDFFSWENASAFPAVDRDLFVADMRAGNVKKAKYCSPILVNAICALRSPFVERAKQFGAITGQDLARRFRDEVMQLVEKSQGRATLPTIIALVLIDWSASIAGDEPTAKMYRYMAWERYKRFRPERRFSQLKEDDPQERSERLAISKAVWAIFFMESRISYFYHQVSYIPPPPIPKLFDNNGADALENRGNLDVLGRPYLGSTTQIPLVPGIATINSNLACLQYEIMQYVTSGDNIKGSAEDLKRRKSLYCKLQQFRADLPKRFRMEFNFTPSTAFLRMHENEIAYVLLTSLHPSTKFDTPFTDTATTVKSLTLQHCLSDTTLAEAYLQKYTVSSYTTRQLFVTMQALIPFLNDGHAATNDLFTRLCMMGGLTARVVRMTVHLLQAAQAMAWAMKQDIPEAAKPYLEPWVKLAIQESETTKPPSYSVPDRKEIKELLAESDRAVAGPNEGSGAELWALVEKWVLSGGSK</sequence>
<dbReference type="Pfam" id="PF00172">
    <property type="entry name" value="Zn_clus"/>
    <property type="match status" value="1"/>
</dbReference>
<evidence type="ECO:0000256" key="1">
    <source>
        <dbReference type="ARBA" id="ARBA00023242"/>
    </source>
</evidence>
<dbReference type="GO" id="GO:0000981">
    <property type="term" value="F:DNA-binding transcription factor activity, RNA polymerase II-specific"/>
    <property type="evidence" value="ECO:0007669"/>
    <property type="project" value="InterPro"/>
</dbReference>